<dbReference type="InterPro" id="IPR051677">
    <property type="entry name" value="AfsR-DnrI-RedD_regulator"/>
</dbReference>
<proteinExistence type="inferred from homology"/>
<accession>A0ABW9HMX4</accession>
<evidence type="ECO:0000256" key="5">
    <source>
        <dbReference type="ARBA" id="ARBA00023163"/>
    </source>
</evidence>
<dbReference type="CDD" id="cd15831">
    <property type="entry name" value="BTAD"/>
    <property type="match status" value="1"/>
</dbReference>
<dbReference type="Proteomes" id="UP001631957">
    <property type="component" value="Unassembled WGS sequence"/>
</dbReference>
<dbReference type="PANTHER" id="PTHR35807">
    <property type="entry name" value="TRANSCRIPTIONAL REGULATOR REDD-RELATED"/>
    <property type="match status" value="1"/>
</dbReference>
<dbReference type="PANTHER" id="PTHR35807:SF1">
    <property type="entry name" value="TRANSCRIPTIONAL REGULATOR REDD"/>
    <property type="match status" value="1"/>
</dbReference>
<feature type="compositionally biased region" description="Polar residues" evidence="7">
    <location>
        <begin position="266"/>
        <end position="281"/>
    </location>
</feature>
<evidence type="ECO:0000313" key="9">
    <source>
        <dbReference type="EMBL" id="MFM9608243.1"/>
    </source>
</evidence>
<evidence type="ECO:0000256" key="3">
    <source>
        <dbReference type="ARBA" id="ARBA00023015"/>
    </source>
</evidence>
<dbReference type="SMART" id="SM00862">
    <property type="entry name" value="Trans_reg_C"/>
    <property type="match status" value="1"/>
</dbReference>
<feature type="region of interest" description="Disordered" evidence="7">
    <location>
        <begin position="259"/>
        <end position="281"/>
    </location>
</feature>
<evidence type="ECO:0000259" key="8">
    <source>
        <dbReference type="PROSITE" id="PS51755"/>
    </source>
</evidence>
<dbReference type="InterPro" id="IPR036388">
    <property type="entry name" value="WH-like_DNA-bd_sf"/>
</dbReference>
<dbReference type="PROSITE" id="PS51755">
    <property type="entry name" value="OMPR_PHOB"/>
    <property type="match status" value="1"/>
</dbReference>
<evidence type="ECO:0000256" key="6">
    <source>
        <dbReference type="PROSITE-ProRule" id="PRU01091"/>
    </source>
</evidence>
<protein>
    <submittedName>
        <fullName evidence="9">BTAD domain-containing putative transcriptional regulator</fullName>
    </submittedName>
</protein>
<dbReference type="InterPro" id="IPR016032">
    <property type="entry name" value="Sig_transdc_resp-reg_C-effctor"/>
</dbReference>
<dbReference type="EMBL" id="JBJVNI010000003">
    <property type="protein sequence ID" value="MFM9608243.1"/>
    <property type="molecule type" value="Genomic_DNA"/>
</dbReference>
<evidence type="ECO:0000256" key="2">
    <source>
        <dbReference type="ARBA" id="ARBA00023012"/>
    </source>
</evidence>
<comment type="similarity">
    <text evidence="1">Belongs to the AfsR/DnrI/RedD regulatory family.</text>
</comment>
<keyword evidence="2" id="KW-0902">Two-component regulatory system</keyword>
<organism evidence="9 10">
    <name type="scientific">Streptomyces niveiscabiei</name>
    <dbReference type="NCBI Taxonomy" id="164115"/>
    <lineage>
        <taxon>Bacteria</taxon>
        <taxon>Bacillati</taxon>
        <taxon>Actinomycetota</taxon>
        <taxon>Actinomycetes</taxon>
        <taxon>Kitasatosporales</taxon>
        <taxon>Streptomycetaceae</taxon>
        <taxon>Streptomyces</taxon>
    </lineage>
</organism>
<dbReference type="InterPro" id="IPR005158">
    <property type="entry name" value="BTAD"/>
</dbReference>
<sequence>MSVTENGTDRTPSAPKHRQMLVLLLMNANRVVSMAQFIEELWEYSPPPRAVAAVHTYVMQLRRILHGDGAPSAAGSSGRLVTRDQGYLLRVQDGELDLHAYEQRLRAGRAALDAGALEAGVRHLRAAHALPGFVDAPTGPLLRAALAATERDRGESVVRRVDAELRLGRHHQLLPELASLVHQDPSDERLTGRLMLALYRSGRRADALGVFHRLCRVLRDELGTSPHAHIHHLITDILVGHPRLEAPSSAEPHLSLDTVALPPRTTPTGRSATSDTVLLSV</sequence>
<gene>
    <name evidence="9" type="ORF">ACKI18_05900</name>
</gene>
<keyword evidence="5" id="KW-0804">Transcription</keyword>
<dbReference type="Gene3D" id="1.25.40.10">
    <property type="entry name" value="Tetratricopeptide repeat domain"/>
    <property type="match status" value="1"/>
</dbReference>
<dbReference type="InterPro" id="IPR011990">
    <property type="entry name" value="TPR-like_helical_dom_sf"/>
</dbReference>
<evidence type="ECO:0000313" key="10">
    <source>
        <dbReference type="Proteomes" id="UP001631957"/>
    </source>
</evidence>
<keyword evidence="4 6" id="KW-0238">DNA-binding</keyword>
<evidence type="ECO:0000256" key="7">
    <source>
        <dbReference type="SAM" id="MobiDB-lite"/>
    </source>
</evidence>
<keyword evidence="10" id="KW-1185">Reference proteome</keyword>
<dbReference type="SUPFAM" id="SSF46894">
    <property type="entry name" value="C-terminal effector domain of the bipartite response regulators"/>
    <property type="match status" value="1"/>
</dbReference>
<evidence type="ECO:0000256" key="1">
    <source>
        <dbReference type="ARBA" id="ARBA00005820"/>
    </source>
</evidence>
<dbReference type="RefSeq" id="WP_055720248.1">
    <property type="nucleotide sequence ID" value="NZ_JBJVNI010000003.1"/>
</dbReference>
<reference evidence="9 10" key="1">
    <citation type="submission" date="2024-12" db="EMBL/GenBank/DDBJ databases">
        <title>Forecasting of Potato common scab and diversities of Pathogenic streptomyces spp. in china.</title>
        <authorList>
            <person name="Handique U."/>
            <person name="Wu J."/>
        </authorList>
    </citation>
    <scope>NUCLEOTIDE SEQUENCE [LARGE SCALE GENOMIC DNA]</scope>
    <source>
        <strain evidence="9 10">ZRIMU1530</strain>
    </source>
</reference>
<feature type="domain" description="OmpR/PhoB-type" evidence="8">
    <location>
        <begin position="1"/>
        <end position="91"/>
    </location>
</feature>
<dbReference type="SUPFAM" id="SSF48452">
    <property type="entry name" value="TPR-like"/>
    <property type="match status" value="1"/>
</dbReference>
<dbReference type="Pfam" id="PF03704">
    <property type="entry name" value="BTAD"/>
    <property type="match status" value="1"/>
</dbReference>
<name>A0ABW9HMX4_9ACTN</name>
<feature type="DNA-binding region" description="OmpR/PhoB-type" evidence="6">
    <location>
        <begin position="1"/>
        <end position="91"/>
    </location>
</feature>
<dbReference type="InterPro" id="IPR001867">
    <property type="entry name" value="OmpR/PhoB-type_DNA-bd"/>
</dbReference>
<comment type="caution">
    <text evidence="9">The sequence shown here is derived from an EMBL/GenBank/DDBJ whole genome shotgun (WGS) entry which is preliminary data.</text>
</comment>
<evidence type="ECO:0000256" key="4">
    <source>
        <dbReference type="ARBA" id="ARBA00023125"/>
    </source>
</evidence>
<dbReference type="SMART" id="SM01043">
    <property type="entry name" value="BTAD"/>
    <property type="match status" value="1"/>
</dbReference>
<dbReference type="Pfam" id="PF00486">
    <property type="entry name" value="Trans_reg_C"/>
    <property type="match status" value="1"/>
</dbReference>
<dbReference type="Gene3D" id="1.10.10.10">
    <property type="entry name" value="Winged helix-like DNA-binding domain superfamily/Winged helix DNA-binding domain"/>
    <property type="match status" value="1"/>
</dbReference>
<keyword evidence="3" id="KW-0805">Transcription regulation</keyword>